<accession>A0ACB1AHL8</accession>
<dbReference type="Proteomes" id="UP001497535">
    <property type="component" value="Unassembled WGS sequence"/>
</dbReference>
<protein>
    <submittedName>
        <fullName evidence="1">Uncharacterized protein</fullName>
    </submittedName>
</protein>
<organism evidence="1 2">
    <name type="scientific">Meloidogyne enterolobii</name>
    <name type="common">Root-knot nematode worm</name>
    <name type="synonym">Meloidogyne mayaguensis</name>
    <dbReference type="NCBI Taxonomy" id="390850"/>
    <lineage>
        <taxon>Eukaryota</taxon>
        <taxon>Metazoa</taxon>
        <taxon>Ecdysozoa</taxon>
        <taxon>Nematoda</taxon>
        <taxon>Chromadorea</taxon>
        <taxon>Rhabditida</taxon>
        <taxon>Tylenchina</taxon>
        <taxon>Tylenchomorpha</taxon>
        <taxon>Tylenchoidea</taxon>
        <taxon>Meloidogynidae</taxon>
        <taxon>Meloidogyninae</taxon>
        <taxon>Meloidogyne</taxon>
    </lineage>
</organism>
<gene>
    <name evidence="1" type="ORF">MENTE1834_LOCUS38578</name>
</gene>
<evidence type="ECO:0000313" key="2">
    <source>
        <dbReference type="Proteomes" id="UP001497535"/>
    </source>
</evidence>
<dbReference type="EMBL" id="CAVMJV010000084">
    <property type="protein sequence ID" value="CAK5090774.1"/>
    <property type="molecule type" value="Genomic_DNA"/>
</dbReference>
<sequence length="66" mass="7558">MSIFIESIPFPIIFFCAITMVKYVNSHTGLDVKMKKLFRQLTKTLIILVCCCSIHKTSSNVNTYIL</sequence>
<proteinExistence type="predicted"/>
<reference evidence="1" key="1">
    <citation type="submission" date="2023-11" db="EMBL/GenBank/DDBJ databases">
        <authorList>
            <person name="Poullet M."/>
        </authorList>
    </citation>
    <scope>NUCLEOTIDE SEQUENCE</scope>
    <source>
        <strain evidence="1">E1834</strain>
    </source>
</reference>
<comment type="caution">
    <text evidence="1">The sequence shown here is derived from an EMBL/GenBank/DDBJ whole genome shotgun (WGS) entry which is preliminary data.</text>
</comment>
<name>A0ACB1AHL8_MELEN</name>
<evidence type="ECO:0000313" key="1">
    <source>
        <dbReference type="EMBL" id="CAK5090774.1"/>
    </source>
</evidence>
<keyword evidence="2" id="KW-1185">Reference proteome</keyword>